<dbReference type="AlphaFoldDB" id="A0A1R4JCK3"/>
<evidence type="ECO:0000256" key="8">
    <source>
        <dbReference type="SAM" id="Phobius"/>
    </source>
</evidence>
<dbReference type="PANTHER" id="PTHR30445">
    <property type="entry name" value="K(+)_H(+) ANTIPORTER SUBUNIT KHTT"/>
    <property type="match status" value="1"/>
</dbReference>
<proteinExistence type="inferred from homology"/>
<dbReference type="GO" id="GO:0006813">
    <property type="term" value="P:potassium ion transport"/>
    <property type="evidence" value="ECO:0007669"/>
    <property type="project" value="InterPro"/>
</dbReference>
<comment type="subcellular location">
    <subcellularLocation>
        <location evidence="1">Cell membrane</location>
        <topology evidence="1">Multi-pass membrane protein</topology>
    </subcellularLocation>
</comment>
<evidence type="ECO:0000313" key="10">
    <source>
        <dbReference type="EMBL" id="SJN29777.1"/>
    </source>
</evidence>
<accession>A0A1R4JCK3</accession>
<feature type="transmembrane region" description="Helical" evidence="8">
    <location>
        <begin position="349"/>
        <end position="369"/>
    </location>
</feature>
<feature type="transmembrane region" description="Helical" evidence="8">
    <location>
        <begin position="33"/>
        <end position="50"/>
    </location>
</feature>
<evidence type="ECO:0000256" key="2">
    <source>
        <dbReference type="ARBA" id="ARBA00009854"/>
    </source>
</evidence>
<dbReference type="Pfam" id="PF02080">
    <property type="entry name" value="TrkA_C"/>
    <property type="match status" value="1"/>
</dbReference>
<dbReference type="NCBIfam" id="TIGR01625">
    <property type="entry name" value="YidE_YbjL_dupl"/>
    <property type="match status" value="1"/>
</dbReference>
<name>A0A1R4JCK3_9MICC</name>
<evidence type="ECO:0000256" key="5">
    <source>
        <dbReference type="ARBA" id="ARBA00022692"/>
    </source>
</evidence>
<organism evidence="10 11">
    <name type="scientific">Micrococcus lylae</name>
    <dbReference type="NCBI Taxonomy" id="1273"/>
    <lineage>
        <taxon>Bacteria</taxon>
        <taxon>Bacillati</taxon>
        <taxon>Actinomycetota</taxon>
        <taxon>Actinomycetes</taxon>
        <taxon>Micrococcales</taxon>
        <taxon>Micrococcaceae</taxon>
        <taxon>Micrococcus</taxon>
    </lineage>
</organism>
<dbReference type="InterPro" id="IPR006512">
    <property type="entry name" value="YidE_YbjL"/>
</dbReference>
<keyword evidence="4" id="KW-1003">Cell membrane</keyword>
<feature type="transmembrane region" description="Helical" evidence="8">
    <location>
        <begin position="6"/>
        <end position="26"/>
    </location>
</feature>
<evidence type="ECO:0000256" key="3">
    <source>
        <dbReference type="ARBA" id="ARBA00022448"/>
    </source>
</evidence>
<feature type="domain" description="RCK C-terminal" evidence="9">
    <location>
        <begin position="259"/>
        <end position="339"/>
    </location>
</feature>
<evidence type="ECO:0000256" key="7">
    <source>
        <dbReference type="ARBA" id="ARBA00023136"/>
    </source>
</evidence>
<protein>
    <submittedName>
        <fullName evidence="10">YidE/YbjL duplication</fullName>
    </submittedName>
</protein>
<dbReference type="Pfam" id="PF06826">
    <property type="entry name" value="Asp-Al_Ex"/>
    <property type="match status" value="2"/>
</dbReference>
<reference evidence="10 11" key="1">
    <citation type="submission" date="2017-02" db="EMBL/GenBank/DDBJ databases">
        <authorList>
            <person name="Peterson S.W."/>
        </authorList>
    </citation>
    <scope>NUCLEOTIDE SEQUENCE [LARGE SCALE GENOMIC DNA]</scope>
    <source>
        <strain evidence="10 11">2B3F</strain>
    </source>
</reference>
<feature type="transmembrane region" description="Helical" evidence="8">
    <location>
        <begin position="375"/>
        <end position="393"/>
    </location>
</feature>
<dbReference type="InterPro" id="IPR006037">
    <property type="entry name" value="RCK_C"/>
</dbReference>
<feature type="transmembrane region" description="Helical" evidence="8">
    <location>
        <begin position="145"/>
        <end position="168"/>
    </location>
</feature>
<feature type="transmembrane region" description="Helical" evidence="8">
    <location>
        <begin position="444"/>
        <end position="465"/>
    </location>
</feature>
<keyword evidence="5 8" id="KW-0812">Transmembrane</keyword>
<dbReference type="InterPro" id="IPR050144">
    <property type="entry name" value="AAE_transporter"/>
</dbReference>
<gene>
    <name evidence="10" type="ORF">FM125_07765</name>
</gene>
<feature type="transmembrane region" description="Helical" evidence="8">
    <location>
        <begin position="87"/>
        <end position="108"/>
    </location>
</feature>
<feature type="transmembrane region" description="Helical" evidence="8">
    <location>
        <begin position="502"/>
        <end position="520"/>
    </location>
</feature>
<feature type="transmembrane region" description="Helical" evidence="8">
    <location>
        <begin position="414"/>
        <end position="432"/>
    </location>
</feature>
<comment type="similarity">
    <text evidence="2">Belongs to the AAE transporter (TC 2.A.81) family.</text>
</comment>
<dbReference type="Gene3D" id="3.30.70.1450">
    <property type="entry name" value="Regulator of K+ conductance, C-terminal domain"/>
    <property type="match status" value="1"/>
</dbReference>
<keyword evidence="3" id="KW-0813">Transport</keyword>
<keyword evidence="7 8" id="KW-0472">Membrane</keyword>
<dbReference type="SUPFAM" id="SSF116726">
    <property type="entry name" value="TrkA C-terminal domain-like"/>
    <property type="match status" value="1"/>
</dbReference>
<evidence type="ECO:0000256" key="4">
    <source>
        <dbReference type="ARBA" id="ARBA00022475"/>
    </source>
</evidence>
<sequence>MLELLSDQPILVLMATVALGAAVGTIPLGKIRLGASGALFVGLLVGAVLPDVGDQLALFQSFGLALFAYLIGLGAGKVFFRDLRRNLPLMLAAVLVVIVTAFTVHPLAALVDLDLPTAIGVWTGSLTATPAMALANQLTGEQAPAVGYGLSYLVGVVGTIIAITLLAARPWSSSPRDPAPVTDGKLRFTVATATSAIALREIPGISERLVRVVALRHGGVARIAGSAARIEPGDQVVLDGTEKNIEEAVQPFGRLTDADPAQVMNPLQTSMVIVTARALADRRLGTLSLRERFGTDVARLRRDDVESLATPQTELKVGDRVLIVTTAPRMEAVRDFFGNSTRGLSNLDWISLGTGMALGYLLGMVTIPLPGGASFSLGPAAGCILVGLALGAIGRTGPTVWEPSTEIALTLRQFGLMLFLGVVGLAAGPAFIETVFTRVGGLAILMSAVLTALTAALLIAAARLLGQSVDRTYGALAGITGQPAILDYALSRSTDARVTEGYAQLFALIMVVKIATVPFML</sequence>
<keyword evidence="6 8" id="KW-1133">Transmembrane helix</keyword>
<feature type="transmembrane region" description="Helical" evidence="8">
    <location>
        <begin position="56"/>
        <end position="75"/>
    </location>
</feature>
<dbReference type="InterPro" id="IPR036721">
    <property type="entry name" value="RCK_C_sf"/>
</dbReference>
<dbReference type="GO" id="GO:0005886">
    <property type="term" value="C:plasma membrane"/>
    <property type="evidence" value="ECO:0007669"/>
    <property type="project" value="UniProtKB-SubCell"/>
</dbReference>
<dbReference type="RefSeq" id="WP_087134201.1">
    <property type="nucleotide sequence ID" value="NZ_FUKP01000054.1"/>
</dbReference>
<dbReference type="PANTHER" id="PTHR30445:SF3">
    <property type="entry name" value="TRANSPORT PROTEIN YIDE-RELATED"/>
    <property type="match status" value="1"/>
</dbReference>
<evidence type="ECO:0000313" key="11">
    <source>
        <dbReference type="Proteomes" id="UP000196230"/>
    </source>
</evidence>
<dbReference type="GO" id="GO:0008324">
    <property type="term" value="F:monoatomic cation transmembrane transporter activity"/>
    <property type="evidence" value="ECO:0007669"/>
    <property type="project" value="InterPro"/>
</dbReference>
<feature type="domain" description="RCK C-terminal" evidence="9">
    <location>
        <begin position="174"/>
        <end position="255"/>
    </location>
</feature>
<evidence type="ECO:0000256" key="6">
    <source>
        <dbReference type="ARBA" id="ARBA00022989"/>
    </source>
</evidence>
<dbReference type="PROSITE" id="PS51202">
    <property type="entry name" value="RCK_C"/>
    <property type="match status" value="2"/>
</dbReference>
<evidence type="ECO:0000256" key="1">
    <source>
        <dbReference type="ARBA" id="ARBA00004651"/>
    </source>
</evidence>
<dbReference type="Proteomes" id="UP000196230">
    <property type="component" value="Unassembled WGS sequence"/>
</dbReference>
<evidence type="ECO:0000259" key="9">
    <source>
        <dbReference type="PROSITE" id="PS51202"/>
    </source>
</evidence>
<dbReference type="EMBL" id="FUKP01000054">
    <property type="protein sequence ID" value="SJN29777.1"/>
    <property type="molecule type" value="Genomic_DNA"/>
</dbReference>